<dbReference type="SMART" id="SM00047">
    <property type="entry name" value="LYZ2"/>
    <property type="match status" value="1"/>
</dbReference>
<dbReference type="Pfam" id="PF01832">
    <property type="entry name" value="Glucosaminidase"/>
    <property type="match status" value="1"/>
</dbReference>
<dbReference type="PANTHER" id="PTHR33308">
    <property type="entry name" value="PEPTIDOGLYCAN HYDROLASE FLGJ"/>
    <property type="match status" value="1"/>
</dbReference>
<dbReference type="NCBIfam" id="TIGR02541">
    <property type="entry name" value="flagell_FlgJ"/>
    <property type="match status" value="1"/>
</dbReference>
<organism evidence="13 14">
    <name type="scientific">Halotalea alkalilenta</name>
    <dbReference type="NCBI Taxonomy" id="376489"/>
    <lineage>
        <taxon>Bacteria</taxon>
        <taxon>Pseudomonadati</taxon>
        <taxon>Pseudomonadota</taxon>
        <taxon>Gammaproteobacteria</taxon>
        <taxon>Oceanospirillales</taxon>
        <taxon>Halomonadaceae</taxon>
        <taxon>Halotalea</taxon>
    </lineage>
</organism>
<dbReference type="GO" id="GO:0071555">
    <property type="term" value="P:cell wall organization"/>
    <property type="evidence" value="ECO:0007669"/>
    <property type="project" value="UniProtKB-KW"/>
</dbReference>
<dbReference type="InterPro" id="IPR013377">
    <property type="entry name" value="FlgJ"/>
</dbReference>
<evidence type="ECO:0000256" key="9">
    <source>
        <dbReference type="ARBA" id="ARBA00023295"/>
    </source>
</evidence>
<accession>A0A172YGH6</accession>
<dbReference type="GO" id="GO:0071973">
    <property type="term" value="P:bacterial-type flagellum-dependent cell motility"/>
    <property type="evidence" value="ECO:0007669"/>
    <property type="project" value="TreeGrafter"/>
</dbReference>
<dbReference type="GO" id="GO:0004040">
    <property type="term" value="F:amidase activity"/>
    <property type="evidence" value="ECO:0007669"/>
    <property type="project" value="InterPro"/>
</dbReference>
<keyword evidence="10" id="KW-0961">Cell wall biogenesis/degradation</keyword>
<dbReference type="EMBL" id="CP015243">
    <property type="protein sequence ID" value="ANF58368.1"/>
    <property type="molecule type" value="Genomic_DNA"/>
</dbReference>
<evidence type="ECO:0000256" key="6">
    <source>
        <dbReference type="ARBA" id="ARBA00022764"/>
    </source>
</evidence>
<evidence type="ECO:0000256" key="10">
    <source>
        <dbReference type="ARBA" id="ARBA00023316"/>
    </source>
</evidence>
<proteinExistence type="inferred from homology"/>
<sequence>MSLDSTTGFALDVNGLSRIRRAESAEQGAGLRPVAQQFEALFLNMMLKSMREAIPKGDLVQSPALDTLGSMRDQQFAQALAGKGIGLADLLVEQLSARRGEAVATRDDQAALGESGVPWRIPPELASTRQGAQMQATDAGIQDRLDRLLGEVAPHVQAFLDRLAGPALRVAESSGIPARLILAQAALETGWGRSVADNGNGESSHNLFGIKATGGWQGDSTLATTHEFEGGAMVKREERFRSYASIEQSLEDYARLLTESPRYAGIKGASSEEGARQLQAGGYATDPDYADKLISILRQLPASLEHGWASGSATGRATPLDALGDLARNPTALF</sequence>
<evidence type="ECO:0000313" key="13">
    <source>
        <dbReference type="EMBL" id="ANF58368.1"/>
    </source>
</evidence>
<keyword evidence="8" id="KW-0378">Hydrolase</keyword>
<evidence type="ECO:0000256" key="4">
    <source>
        <dbReference type="ARBA" id="ARBA00007974"/>
    </source>
</evidence>
<dbReference type="PRINTS" id="PR01002">
    <property type="entry name" value="FLGFLGJ"/>
</dbReference>
<dbReference type="AlphaFoldDB" id="A0A172YGH6"/>
<evidence type="ECO:0000256" key="2">
    <source>
        <dbReference type="ARBA" id="ARBA00004418"/>
    </source>
</evidence>
<dbReference type="STRING" id="376489.A5892_13550"/>
<evidence type="ECO:0000256" key="7">
    <source>
        <dbReference type="ARBA" id="ARBA00022795"/>
    </source>
</evidence>
<dbReference type="Pfam" id="PF10135">
    <property type="entry name" value="Rod-binding"/>
    <property type="match status" value="1"/>
</dbReference>
<dbReference type="GO" id="GO:0042597">
    <property type="term" value="C:periplasmic space"/>
    <property type="evidence" value="ECO:0007669"/>
    <property type="project" value="UniProtKB-SubCell"/>
</dbReference>
<evidence type="ECO:0000256" key="3">
    <source>
        <dbReference type="ARBA" id="ARBA00006880"/>
    </source>
</evidence>
<dbReference type="InterPro" id="IPR019301">
    <property type="entry name" value="Flagellar_prot_FlgJ_N"/>
</dbReference>
<evidence type="ECO:0000256" key="5">
    <source>
        <dbReference type="ARBA" id="ARBA00013433"/>
    </source>
</evidence>
<evidence type="ECO:0000259" key="12">
    <source>
        <dbReference type="SMART" id="SM00047"/>
    </source>
</evidence>
<dbReference type="InterPro" id="IPR051056">
    <property type="entry name" value="Glycosyl_Hydrolase_73"/>
</dbReference>
<protein>
    <recommendedName>
        <fullName evidence="5">Peptidoglycan hydrolase FlgJ</fullName>
    </recommendedName>
    <alternativeName>
        <fullName evidence="11">Muramidase FlgJ</fullName>
    </alternativeName>
</protein>
<feature type="domain" description="Mannosyl-glycoprotein endo-beta-N-acetylglucosamidase-like" evidence="12">
    <location>
        <begin position="149"/>
        <end position="307"/>
    </location>
</feature>
<dbReference type="Gene3D" id="2.10.70.40">
    <property type="entry name" value="peptidoglycan hydrolase"/>
    <property type="match status" value="1"/>
</dbReference>
<dbReference type="Proteomes" id="UP000077875">
    <property type="component" value="Chromosome"/>
</dbReference>
<evidence type="ECO:0000256" key="11">
    <source>
        <dbReference type="ARBA" id="ARBA00030835"/>
    </source>
</evidence>
<keyword evidence="14" id="KW-1185">Reference proteome</keyword>
<comment type="function">
    <text evidence="1">Flagellum-specific muramidase which hydrolyzes the peptidoglycan layer to assemble the rod structure in the periplasmic space.</text>
</comment>
<dbReference type="KEGG" id="haa:A5892_13550"/>
<reference evidence="13 14" key="1">
    <citation type="submission" date="2016-04" db="EMBL/GenBank/DDBJ databases">
        <title>Complete Genome Sequence of Halotalea alkalilenta IHB B 13600.</title>
        <authorList>
            <person name="Swarnkar M.K."/>
            <person name="Sharma A."/>
            <person name="Kaushal K."/>
            <person name="Soni R."/>
            <person name="Rana S."/>
            <person name="Singh A.K."/>
            <person name="Gulati A."/>
        </authorList>
    </citation>
    <scope>NUCLEOTIDE SEQUENCE [LARGE SCALE GENOMIC DNA]</scope>
    <source>
        <strain evidence="13 14">IHB B 13600</strain>
    </source>
</reference>
<keyword evidence="9" id="KW-0326">Glycosidase</keyword>
<evidence type="ECO:0000256" key="8">
    <source>
        <dbReference type="ARBA" id="ARBA00022801"/>
    </source>
</evidence>
<comment type="subcellular location">
    <subcellularLocation>
        <location evidence="2">Periplasm</location>
    </subcellularLocation>
</comment>
<evidence type="ECO:0000313" key="14">
    <source>
        <dbReference type="Proteomes" id="UP000077875"/>
    </source>
</evidence>
<keyword evidence="6" id="KW-0574">Periplasm</keyword>
<dbReference type="InterPro" id="IPR002901">
    <property type="entry name" value="MGlyc_endo_b_GlcNAc-like_dom"/>
</dbReference>
<dbReference type="GO" id="GO:0044780">
    <property type="term" value="P:bacterial-type flagellum assembly"/>
    <property type="evidence" value="ECO:0007669"/>
    <property type="project" value="InterPro"/>
</dbReference>
<gene>
    <name evidence="13" type="ORF">A5892_13550</name>
</gene>
<name>A0A172YGH6_9GAMM</name>
<dbReference type="PANTHER" id="PTHR33308:SF9">
    <property type="entry name" value="PEPTIDOGLYCAN HYDROLASE FLGJ"/>
    <property type="match status" value="1"/>
</dbReference>
<evidence type="ECO:0000256" key="1">
    <source>
        <dbReference type="ARBA" id="ARBA00002954"/>
    </source>
</evidence>
<comment type="similarity">
    <text evidence="4">In the C-terminal section; belongs to the glycosyl hydrolase 73 family.</text>
</comment>
<dbReference type="GO" id="GO:0016798">
    <property type="term" value="F:hydrolase activity, acting on glycosyl bonds"/>
    <property type="evidence" value="ECO:0007669"/>
    <property type="project" value="UniProtKB-KW"/>
</dbReference>
<dbReference type="Gene3D" id="1.10.530.10">
    <property type="match status" value="1"/>
</dbReference>
<comment type="similarity">
    <text evidence="3">In the N-terminal section; belongs to the FlgJ family.</text>
</comment>
<dbReference type="RefSeq" id="WP_064123254.1">
    <property type="nucleotide sequence ID" value="NZ_CP015243.1"/>
</dbReference>
<keyword evidence="7" id="KW-1005">Bacterial flagellum biogenesis</keyword>